<sequence length="929" mass="103918">MTAMDSEHSRLGPTLHEMTPTTISSGLVPNPPPSTPFVPPSRTIEIFCFNRCLMNYSLIHLVLITQPLKHHNPIAEVVASKPAVINVQTFLQQLFDTRCHQSPSNSQTTPETQSPIISNENKARLVTRGYRQEEGIDFEESFTPVARLDVIRIFLTYAAHINMIVYQMDVKTAFLNGILREEVYVSQSDGFVDQDNPNHVYKLKKALYGLKQAPRAWYDLLSKFLLSQEFYKGIVDPTLIIRRQGKEILLVQIYVDNIIFANMDMESSGPVDTPMVEKSKMDEVTQGKAVDPTHYRGMIVTLIYLTASRPDLTFDVCICARYQAKPTEKHLHAVKRIFKYLRGTETDLLAGHKKGIKRKKSTTISSTEAEYIAMSGCCAQILWMRSQLTDYGLGFNKIPMYCDNKSAITLCCNNVQHSRSKHIDIRFHFIKEQMENGVVELYFLGMRSLCLNTETLADENEEYRGTILLGDIATGFKFLEGVGRSLSQSGWRGFGVGFTVYGHYVEYETTICGSGIYGLRSVVTLTHGVFWETEHTRQISRDILSEGSGVCVRGTLERVVCFTATWSHHVTEKYTHMGLDTTHCQDRHRVMRSCLCWVDVWGHLDTGILIVSTLGRVSERTRVAAETLWEWSIDGGVGSSNISDGLGDFSLDILVGVEFKYMCDDETIVSECWDCSLGSSLQNMSHRYNLDSLVRRAVRFYSRSVIDIGDVGERFKDVHRTSEDQVDDKWMRSKSTSLGELDSHESSLLSQDKPHPSHHRLLLSGVICGISGDMNSETHGYIDTPHMSLTSGVESIGCAIEHLSKDVERSQDDFYVWGLYGNVIGDWINKGIVGWVGREVVWYKSTIADMVASKSVGKVGASRTGAMELLVYREEAALTDSQLGNTELLSSVETQGGGVVGRLDVGIEGIGGLGIGGLGMDFDVGVVRW</sequence>
<name>A0ABQ4ZXU2_9ASTR</name>
<comment type="caution">
    <text evidence="3">The sequence shown here is derived from an EMBL/GenBank/DDBJ whole genome shotgun (WGS) entry which is preliminary data.</text>
</comment>
<dbReference type="PANTHER" id="PTHR11439:SF483">
    <property type="entry name" value="PEPTIDE SYNTHASE GLIP-LIKE, PUTATIVE (AFU_ORTHOLOGUE AFUA_3G12920)-RELATED"/>
    <property type="match status" value="1"/>
</dbReference>
<feature type="region of interest" description="Disordered" evidence="1">
    <location>
        <begin position="1"/>
        <end position="34"/>
    </location>
</feature>
<reference evidence="3" key="2">
    <citation type="submission" date="2022-01" db="EMBL/GenBank/DDBJ databases">
        <authorList>
            <person name="Yamashiro T."/>
            <person name="Shiraishi A."/>
            <person name="Satake H."/>
            <person name="Nakayama K."/>
        </authorList>
    </citation>
    <scope>NUCLEOTIDE SEQUENCE</scope>
</reference>
<evidence type="ECO:0000259" key="2">
    <source>
        <dbReference type="Pfam" id="PF07727"/>
    </source>
</evidence>
<feature type="domain" description="Reverse transcriptase Ty1/copia-type" evidence="2">
    <location>
        <begin position="119"/>
        <end position="285"/>
    </location>
</feature>
<protein>
    <submittedName>
        <fullName evidence="3">Retrovirus-related pol polyprotein from transposon TNT 1-94</fullName>
    </submittedName>
</protein>
<reference evidence="3" key="1">
    <citation type="journal article" date="2022" name="Int. J. Mol. Sci.">
        <title>Draft Genome of Tanacetum Coccineum: Genomic Comparison of Closely Related Tanacetum-Family Plants.</title>
        <authorList>
            <person name="Yamashiro T."/>
            <person name="Shiraishi A."/>
            <person name="Nakayama K."/>
            <person name="Satake H."/>
        </authorList>
    </citation>
    <scope>NUCLEOTIDE SEQUENCE</scope>
</reference>
<evidence type="ECO:0000313" key="3">
    <source>
        <dbReference type="EMBL" id="GJS93922.1"/>
    </source>
</evidence>
<evidence type="ECO:0000313" key="4">
    <source>
        <dbReference type="Proteomes" id="UP001151760"/>
    </source>
</evidence>
<dbReference type="InterPro" id="IPR043502">
    <property type="entry name" value="DNA/RNA_pol_sf"/>
</dbReference>
<accession>A0ABQ4ZXU2</accession>
<proteinExistence type="predicted"/>
<feature type="compositionally biased region" description="Basic and acidic residues" evidence="1">
    <location>
        <begin position="1"/>
        <end position="10"/>
    </location>
</feature>
<dbReference type="InterPro" id="IPR013103">
    <property type="entry name" value="RVT_2"/>
</dbReference>
<gene>
    <name evidence="3" type="ORF">Tco_0800890</name>
</gene>
<keyword evidence="4" id="KW-1185">Reference proteome</keyword>
<evidence type="ECO:0000256" key="1">
    <source>
        <dbReference type="SAM" id="MobiDB-lite"/>
    </source>
</evidence>
<dbReference type="SUPFAM" id="SSF56672">
    <property type="entry name" value="DNA/RNA polymerases"/>
    <property type="match status" value="1"/>
</dbReference>
<dbReference type="PANTHER" id="PTHR11439">
    <property type="entry name" value="GAG-POL-RELATED RETROTRANSPOSON"/>
    <property type="match status" value="1"/>
</dbReference>
<dbReference type="Proteomes" id="UP001151760">
    <property type="component" value="Unassembled WGS sequence"/>
</dbReference>
<dbReference type="EMBL" id="BQNB010011693">
    <property type="protein sequence ID" value="GJS93922.1"/>
    <property type="molecule type" value="Genomic_DNA"/>
</dbReference>
<dbReference type="CDD" id="cd09272">
    <property type="entry name" value="RNase_HI_RT_Ty1"/>
    <property type="match status" value="1"/>
</dbReference>
<organism evidence="3 4">
    <name type="scientific">Tanacetum coccineum</name>
    <dbReference type="NCBI Taxonomy" id="301880"/>
    <lineage>
        <taxon>Eukaryota</taxon>
        <taxon>Viridiplantae</taxon>
        <taxon>Streptophyta</taxon>
        <taxon>Embryophyta</taxon>
        <taxon>Tracheophyta</taxon>
        <taxon>Spermatophyta</taxon>
        <taxon>Magnoliopsida</taxon>
        <taxon>eudicotyledons</taxon>
        <taxon>Gunneridae</taxon>
        <taxon>Pentapetalae</taxon>
        <taxon>asterids</taxon>
        <taxon>campanulids</taxon>
        <taxon>Asterales</taxon>
        <taxon>Asteraceae</taxon>
        <taxon>Asteroideae</taxon>
        <taxon>Anthemideae</taxon>
        <taxon>Anthemidinae</taxon>
        <taxon>Tanacetum</taxon>
    </lineage>
</organism>
<dbReference type="Pfam" id="PF07727">
    <property type="entry name" value="RVT_2"/>
    <property type="match status" value="1"/>
</dbReference>